<dbReference type="PANTHER" id="PTHR18919">
    <property type="entry name" value="ACETYL-COA C-ACYLTRANSFERASE"/>
    <property type="match status" value="1"/>
</dbReference>
<dbReference type="GO" id="GO:0003988">
    <property type="term" value="F:acetyl-CoA C-acyltransferase activity"/>
    <property type="evidence" value="ECO:0007669"/>
    <property type="project" value="UniProtKB-ARBA"/>
</dbReference>
<organism evidence="8 9">
    <name type="scientific">Pseudoxanthomonas winnipegensis</name>
    <dbReference type="NCBI Taxonomy" id="2480810"/>
    <lineage>
        <taxon>Bacteria</taxon>
        <taxon>Pseudomonadati</taxon>
        <taxon>Pseudomonadota</taxon>
        <taxon>Gammaproteobacteria</taxon>
        <taxon>Lysobacterales</taxon>
        <taxon>Lysobacteraceae</taxon>
        <taxon>Pseudoxanthomonas</taxon>
    </lineage>
</organism>
<dbReference type="CDD" id="cd00751">
    <property type="entry name" value="thiolase"/>
    <property type="match status" value="1"/>
</dbReference>
<dbReference type="InterPro" id="IPR002155">
    <property type="entry name" value="Thiolase"/>
</dbReference>
<name>A0A4Q8M932_9GAMM</name>
<dbReference type="Proteomes" id="UP000294164">
    <property type="component" value="Unassembled WGS sequence"/>
</dbReference>
<dbReference type="RefSeq" id="WP_130533008.1">
    <property type="nucleotide sequence ID" value="NZ_SHMG01000001.1"/>
</dbReference>
<feature type="active site" description="Proton acceptor" evidence="4">
    <location>
        <position position="377"/>
    </location>
</feature>
<dbReference type="Gene3D" id="3.40.47.10">
    <property type="match status" value="2"/>
</dbReference>
<dbReference type="InterPro" id="IPR020610">
    <property type="entry name" value="Thiolase_AS"/>
</dbReference>
<comment type="caution">
    <text evidence="8">The sequence shown here is derived from an EMBL/GenBank/DDBJ whole genome shotgun (WGS) entry which is preliminary data.</text>
</comment>
<feature type="active site" description="Acyl-thioester intermediate" evidence="4">
    <location>
        <position position="88"/>
    </location>
</feature>
<dbReference type="EMBL" id="SHMG01000001">
    <property type="protein sequence ID" value="TAA46164.1"/>
    <property type="molecule type" value="Genomic_DNA"/>
</dbReference>
<evidence type="ECO:0000256" key="2">
    <source>
        <dbReference type="ARBA" id="ARBA00022679"/>
    </source>
</evidence>
<keyword evidence="3 5" id="KW-0012">Acyltransferase</keyword>
<evidence type="ECO:0000259" key="6">
    <source>
        <dbReference type="Pfam" id="PF00108"/>
    </source>
</evidence>
<dbReference type="AlphaFoldDB" id="A0A4Q8M932"/>
<dbReference type="Pfam" id="PF02803">
    <property type="entry name" value="Thiolase_C"/>
    <property type="match status" value="1"/>
</dbReference>
<dbReference type="InterPro" id="IPR020617">
    <property type="entry name" value="Thiolase_C"/>
</dbReference>
<evidence type="ECO:0000256" key="5">
    <source>
        <dbReference type="RuleBase" id="RU003557"/>
    </source>
</evidence>
<dbReference type="GO" id="GO:0044281">
    <property type="term" value="P:small molecule metabolic process"/>
    <property type="evidence" value="ECO:0007669"/>
    <property type="project" value="UniProtKB-ARBA"/>
</dbReference>
<evidence type="ECO:0000313" key="9">
    <source>
        <dbReference type="Proteomes" id="UP000294164"/>
    </source>
</evidence>
<dbReference type="SUPFAM" id="SSF53901">
    <property type="entry name" value="Thiolase-like"/>
    <property type="match status" value="2"/>
</dbReference>
<evidence type="ECO:0000256" key="4">
    <source>
        <dbReference type="PIRSR" id="PIRSR000429-1"/>
    </source>
</evidence>
<accession>A0A4Q8M932</accession>
<gene>
    <name evidence="8" type="ORF">EA655_00255</name>
</gene>
<evidence type="ECO:0000256" key="1">
    <source>
        <dbReference type="ARBA" id="ARBA00010982"/>
    </source>
</evidence>
<dbReference type="PIRSF" id="PIRSF000429">
    <property type="entry name" value="Ac-CoA_Ac_transf"/>
    <property type="match status" value="1"/>
</dbReference>
<sequence>MSDIVIAAAKRTGIGSFLGQFTGTPTPQLGASVIAAALEQAGVPAQDVDEVIMGCVLPANLGQAPARQAALAAGIPQSTGATTINKVCGSGMKAIMLAHDLVKAGSARVVVAGGMESMSNAPHMIPNSRTGNRFGDFKAIDHMAWDGLTNPYDGQAMGVFAEATVEKYGFSREEQDAFAIESVKRAQAAQASGAFDAEIVPFKIATRKGEVTVSSDEQPGKSDIGKIPSLKPAFKKDGTVNAASSSSISDGAAATVVLSAEDAAQRGLQPLARIVAHATFSQQPEWFTTAPVGAIQKVLEKAGWSVQDVDLFEINEAFAVVAMVPIKELGIPHSKVNVHGGACALGHPIGASGARLVVTLLNALRVQGMRRGIATLCIGGGEATAIAVELL</sequence>
<dbReference type="NCBIfam" id="TIGR01930">
    <property type="entry name" value="AcCoA-C-Actrans"/>
    <property type="match status" value="1"/>
</dbReference>
<dbReference type="InterPro" id="IPR020616">
    <property type="entry name" value="Thiolase_N"/>
</dbReference>
<dbReference type="PANTHER" id="PTHR18919:SF164">
    <property type="entry name" value="ACETYL-COA ACETYLTRANSFERASE"/>
    <property type="match status" value="1"/>
</dbReference>
<dbReference type="InterPro" id="IPR016039">
    <property type="entry name" value="Thiolase-like"/>
</dbReference>
<dbReference type="InterPro" id="IPR020615">
    <property type="entry name" value="Thiolase_acyl_enz_int_AS"/>
</dbReference>
<protein>
    <submittedName>
        <fullName evidence="8">Thiolase family protein</fullName>
    </submittedName>
</protein>
<comment type="similarity">
    <text evidence="1 5">Belongs to the thiolase-like superfamily. Thiolase family.</text>
</comment>
<proteinExistence type="inferred from homology"/>
<evidence type="ECO:0000259" key="7">
    <source>
        <dbReference type="Pfam" id="PF02803"/>
    </source>
</evidence>
<feature type="domain" description="Thiolase N-terminal" evidence="6">
    <location>
        <begin position="4"/>
        <end position="260"/>
    </location>
</feature>
<dbReference type="Pfam" id="PF00108">
    <property type="entry name" value="Thiolase_N"/>
    <property type="match status" value="1"/>
</dbReference>
<dbReference type="PROSITE" id="PS00098">
    <property type="entry name" value="THIOLASE_1"/>
    <property type="match status" value="1"/>
</dbReference>
<dbReference type="FunFam" id="3.40.47.10:FF:000010">
    <property type="entry name" value="Acetyl-CoA acetyltransferase (Thiolase)"/>
    <property type="match status" value="1"/>
</dbReference>
<feature type="active site" description="Proton acceptor" evidence="4">
    <location>
        <position position="347"/>
    </location>
</feature>
<feature type="domain" description="Thiolase C-terminal" evidence="7">
    <location>
        <begin position="268"/>
        <end position="389"/>
    </location>
</feature>
<evidence type="ECO:0000313" key="8">
    <source>
        <dbReference type="EMBL" id="TAA46164.1"/>
    </source>
</evidence>
<keyword evidence="2 5" id="KW-0808">Transferase</keyword>
<dbReference type="OrthoDB" id="8951704at2"/>
<dbReference type="PROSITE" id="PS00099">
    <property type="entry name" value="THIOLASE_3"/>
    <property type="match status" value="1"/>
</dbReference>
<reference evidence="8 9" key="1">
    <citation type="submission" date="2019-02" db="EMBL/GenBank/DDBJ databases">
        <title>WGS of Pseudoxanthomonas species novum from clinical isolates.</title>
        <authorList>
            <person name="Bernier A.-M."/>
            <person name="Bernard K."/>
            <person name="Vachon A."/>
        </authorList>
    </citation>
    <scope>NUCLEOTIDE SEQUENCE [LARGE SCALE GENOMIC DNA]</scope>
    <source>
        <strain evidence="8 9">NML130969</strain>
    </source>
</reference>
<evidence type="ECO:0000256" key="3">
    <source>
        <dbReference type="ARBA" id="ARBA00023315"/>
    </source>
</evidence>